<accession>A0A285MSS8</accession>
<name>A0A285MSS8_9FLAO</name>
<gene>
    <name evidence="1" type="ORF">SAMN06265377_2052</name>
</gene>
<reference evidence="2" key="1">
    <citation type="submission" date="2017-09" db="EMBL/GenBank/DDBJ databases">
        <authorList>
            <person name="Varghese N."/>
            <person name="Submissions S."/>
        </authorList>
    </citation>
    <scope>NUCLEOTIDE SEQUENCE [LARGE SCALE GENOMIC DNA]</scope>
    <source>
        <strain evidence="2">DSM 25885</strain>
    </source>
</reference>
<evidence type="ECO:0000313" key="2">
    <source>
        <dbReference type="Proteomes" id="UP000219048"/>
    </source>
</evidence>
<dbReference type="Proteomes" id="UP000219048">
    <property type="component" value="Unassembled WGS sequence"/>
</dbReference>
<keyword evidence="2" id="KW-1185">Reference proteome</keyword>
<sequence>MYNRNYGGFDYVRIHSELLKPVLNRKLTHINP</sequence>
<organism evidence="1 2">
    <name type="scientific">Flagellimonas pacifica</name>
    <dbReference type="NCBI Taxonomy" id="1247520"/>
    <lineage>
        <taxon>Bacteria</taxon>
        <taxon>Pseudomonadati</taxon>
        <taxon>Bacteroidota</taxon>
        <taxon>Flavobacteriia</taxon>
        <taxon>Flavobacteriales</taxon>
        <taxon>Flavobacteriaceae</taxon>
        <taxon>Flagellimonas</taxon>
    </lineage>
</organism>
<evidence type="ECO:0000313" key="1">
    <source>
        <dbReference type="EMBL" id="SNZ00232.1"/>
    </source>
</evidence>
<proteinExistence type="predicted"/>
<protein>
    <submittedName>
        <fullName evidence="1">Uncharacterized protein</fullName>
    </submittedName>
</protein>
<dbReference type="AlphaFoldDB" id="A0A285MSS8"/>
<dbReference type="EMBL" id="OBEH01000003">
    <property type="protein sequence ID" value="SNZ00232.1"/>
    <property type="molecule type" value="Genomic_DNA"/>
</dbReference>